<evidence type="ECO:0000256" key="1">
    <source>
        <dbReference type="ARBA" id="ARBA00004141"/>
    </source>
</evidence>
<evidence type="ECO:0000256" key="4">
    <source>
        <dbReference type="ARBA" id="ARBA00023136"/>
    </source>
</evidence>
<keyword evidence="3 5" id="KW-1133">Transmembrane helix</keyword>
<sequence length="379" mass="41999">MAQGWFRRPFRPQVAPMDPAKIVPEGKIIPCMWEHHPQQFMCVVLSSQSFFIATLIVNCRHIAAVRRRPLTMQRRCYVSIIMLPSIFAVTANICLLIPRTLDFSQFLQTCYQAHAVGTFGVLLFSLLSHSAASIPVEEPCMADGSVGPVEKIVSALAAQGPRKHFAVPPIGCCLAPCLPRHNLTPFQLLLLFRCIRQFTIVTVSAAIVSMEVVAAEPPHDFGDIVETVQFVTVKLSTVVAVSSLFVLMNTSKPLLGHLNTKFKFVAIKCTILFELLRNAIIQTVFNYVFRGAHPQCIEPQQQQQMFWMWFLTGWSVVLAVLIRKAFLAEEIEPVSPLLDYGAGHHQLFLLQSVHAGLGGGQPGALTTPEIETKRASGEV</sequence>
<gene>
    <name evidence="6" type="ORF">NSCI0253_LOCUS30626</name>
</gene>
<reference evidence="6" key="1">
    <citation type="submission" date="2021-01" db="EMBL/GenBank/DDBJ databases">
        <authorList>
            <person name="Corre E."/>
            <person name="Pelletier E."/>
            <person name="Niang G."/>
            <person name="Scheremetjew M."/>
            <person name="Finn R."/>
            <person name="Kale V."/>
            <person name="Holt S."/>
            <person name="Cochrane G."/>
            <person name="Meng A."/>
            <person name="Brown T."/>
            <person name="Cohen L."/>
        </authorList>
    </citation>
    <scope>NUCLEOTIDE SEQUENCE</scope>
</reference>
<evidence type="ECO:0000256" key="5">
    <source>
        <dbReference type="SAM" id="Phobius"/>
    </source>
</evidence>
<proteinExistence type="predicted"/>
<comment type="subcellular location">
    <subcellularLocation>
        <location evidence="1">Membrane</location>
        <topology evidence="1">Multi-pass membrane protein</topology>
    </subcellularLocation>
</comment>
<dbReference type="GO" id="GO:0016020">
    <property type="term" value="C:membrane"/>
    <property type="evidence" value="ECO:0007669"/>
    <property type="project" value="UniProtKB-SubCell"/>
</dbReference>
<dbReference type="PANTHER" id="PTHR23423">
    <property type="entry name" value="ORGANIC SOLUTE TRANSPORTER-RELATED"/>
    <property type="match status" value="1"/>
</dbReference>
<evidence type="ECO:0008006" key="7">
    <source>
        <dbReference type="Google" id="ProtNLM"/>
    </source>
</evidence>
<name>A0A7S1AJJ0_NOCSC</name>
<evidence type="ECO:0000313" key="6">
    <source>
        <dbReference type="EMBL" id="CAD8856274.1"/>
    </source>
</evidence>
<organism evidence="6">
    <name type="scientific">Noctiluca scintillans</name>
    <name type="common">Sea sparkle</name>
    <name type="synonym">Red tide dinoflagellate</name>
    <dbReference type="NCBI Taxonomy" id="2966"/>
    <lineage>
        <taxon>Eukaryota</taxon>
        <taxon>Sar</taxon>
        <taxon>Alveolata</taxon>
        <taxon>Dinophyceae</taxon>
        <taxon>Noctilucales</taxon>
        <taxon>Noctilucaceae</taxon>
        <taxon>Noctiluca</taxon>
    </lineage>
</organism>
<evidence type="ECO:0000256" key="2">
    <source>
        <dbReference type="ARBA" id="ARBA00022692"/>
    </source>
</evidence>
<dbReference type="EMBL" id="HBFQ01043251">
    <property type="protein sequence ID" value="CAD8856274.1"/>
    <property type="molecule type" value="Transcribed_RNA"/>
</dbReference>
<accession>A0A7S1AJJ0</accession>
<dbReference type="SMART" id="SM01417">
    <property type="entry name" value="Solute_trans_a"/>
    <property type="match status" value="1"/>
</dbReference>
<protein>
    <recommendedName>
        <fullName evidence="7">Transmembrane protein</fullName>
    </recommendedName>
</protein>
<keyword evidence="2 5" id="KW-0812">Transmembrane</keyword>
<feature type="transmembrane region" description="Helical" evidence="5">
    <location>
        <begin position="76"/>
        <end position="98"/>
    </location>
</feature>
<dbReference type="Pfam" id="PF03619">
    <property type="entry name" value="Solute_trans_a"/>
    <property type="match status" value="1"/>
</dbReference>
<evidence type="ECO:0000256" key="3">
    <source>
        <dbReference type="ARBA" id="ARBA00022989"/>
    </source>
</evidence>
<keyword evidence="4 5" id="KW-0472">Membrane</keyword>
<dbReference type="InterPro" id="IPR005178">
    <property type="entry name" value="Ostalpha/TMEM184C"/>
</dbReference>
<dbReference type="AlphaFoldDB" id="A0A7S1AJJ0"/>